<name>A0ABS0ZIX6_9STRE</name>
<dbReference type="RefSeq" id="WP_199575545.1">
    <property type="nucleotide sequence ID" value="NZ_JAENBO010000003.1"/>
</dbReference>
<dbReference type="Pfam" id="PF11392">
    <property type="entry name" value="AllH"/>
    <property type="match status" value="1"/>
</dbReference>
<dbReference type="EMBL" id="JAENBO010000003">
    <property type="protein sequence ID" value="MBJ8325944.1"/>
    <property type="molecule type" value="Genomic_DNA"/>
</dbReference>
<dbReference type="InterPro" id="IPR021530">
    <property type="entry name" value="AllH-like"/>
</dbReference>
<protein>
    <submittedName>
        <fullName evidence="1">DUF2877 domain-containing protein</fullName>
    </submittedName>
</protein>
<sequence length="210" mass="23761">MKITSDRLIIYSFNGIYQTAYQEVAIELRIEKIDFTKQFEKKLNALKNHLEHKSHLAVKNGLGDGAQKALSTLTNVNATSSELDIAVKQLIGRGQGLTPSGDDILVTYLFMMIICHDDQRKKIAPFIEKYIDKTTLVSTSYLKACLNQVVSTPLYELYLWLKNNHHCEKNILERCVSNIQKIGHTSGSDMLLGLFLGISFVLQMHSRSLK</sequence>
<keyword evidence="2" id="KW-1185">Reference proteome</keyword>
<organism evidence="1 2">
    <name type="scientific">Streptococcus pacificus</name>
    <dbReference type="NCBI Taxonomy" id="2740577"/>
    <lineage>
        <taxon>Bacteria</taxon>
        <taxon>Bacillati</taxon>
        <taxon>Bacillota</taxon>
        <taxon>Bacilli</taxon>
        <taxon>Lactobacillales</taxon>
        <taxon>Streptococcaceae</taxon>
        <taxon>Streptococcus</taxon>
    </lineage>
</organism>
<evidence type="ECO:0000313" key="1">
    <source>
        <dbReference type="EMBL" id="MBJ8325944.1"/>
    </source>
</evidence>
<evidence type="ECO:0000313" key="2">
    <source>
        <dbReference type="Proteomes" id="UP000653045"/>
    </source>
</evidence>
<proteinExistence type="predicted"/>
<reference evidence="1 2" key="1">
    <citation type="journal article" date="2021" name="Int. J. Syst. Evol. Microbiol.">
        <title>Streptococcus vicugnae sp. nov., isolated from faeces of alpacas (Vicugna pacos) and cattle (Bos taurus), Streptococcus zalophi sp. nov., and Streptococcus pacificus sp. nov., isolated from respiratory tract of California sea lions (Zalophus californianus).</title>
        <authorList>
            <person name="Volokhov D.V."/>
            <person name="Zagorodnyaya T.A."/>
            <person name="Shen Z."/>
            <person name="Blom J."/>
            <person name="Furtak V.A."/>
            <person name="Eisenberg T."/>
            <person name="Fan P."/>
            <person name="Jeong K.C."/>
            <person name="Gao Y."/>
            <person name="Zhang S."/>
            <person name="Amselle M."/>
        </authorList>
    </citation>
    <scope>NUCLEOTIDE SEQUENCE [LARGE SCALE GENOMIC DNA]</scope>
    <source>
        <strain evidence="1 2">CSL7591</strain>
    </source>
</reference>
<gene>
    <name evidence="1" type="ORF">JHK62_04585</name>
</gene>
<accession>A0ABS0ZIX6</accession>
<dbReference type="Proteomes" id="UP000653045">
    <property type="component" value="Unassembled WGS sequence"/>
</dbReference>
<comment type="caution">
    <text evidence="1">The sequence shown here is derived from an EMBL/GenBank/DDBJ whole genome shotgun (WGS) entry which is preliminary data.</text>
</comment>